<dbReference type="PANTHER" id="PTHR45655:SF10">
    <property type="entry name" value="SOLUBLE GUANYLATE CYCLASE 88E"/>
    <property type="match status" value="1"/>
</dbReference>
<keyword evidence="5" id="KW-0342">GTP-binding</keyword>
<organism evidence="11">
    <name type="scientific">Amphimedon queenslandica</name>
    <name type="common">Sponge</name>
    <dbReference type="NCBI Taxonomy" id="400682"/>
    <lineage>
        <taxon>Eukaryota</taxon>
        <taxon>Metazoa</taxon>
        <taxon>Porifera</taxon>
        <taxon>Demospongiae</taxon>
        <taxon>Heteroscleromorpha</taxon>
        <taxon>Haplosclerida</taxon>
        <taxon>Niphatidae</taxon>
        <taxon>Amphimedon</taxon>
    </lineage>
</organism>
<dbReference type="GO" id="GO:0004383">
    <property type="term" value="F:guanylate cyclase activity"/>
    <property type="evidence" value="ECO:0007669"/>
    <property type="project" value="UniProtKB-EC"/>
</dbReference>
<keyword evidence="12" id="KW-1185">Reference proteome</keyword>
<dbReference type="GO" id="GO:0008074">
    <property type="term" value="C:guanylate cyclase complex, soluble"/>
    <property type="evidence" value="ECO:0007669"/>
    <property type="project" value="TreeGrafter"/>
</dbReference>
<evidence type="ECO:0000256" key="6">
    <source>
        <dbReference type="ARBA" id="ARBA00023239"/>
    </source>
</evidence>
<dbReference type="InterPro" id="IPR029787">
    <property type="entry name" value="Nucleotide_cyclase"/>
</dbReference>
<dbReference type="Gene3D" id="6.10.250.780">
    <property type="match status" value="1"/>
</dbReference>
<dbReference type="InterPro" id="IPR018297">
    <property type="entry name" value="A/G_cyclase_CS"/>
</dbReference>
<dbReference type="EnsemblMetazoa" id="Aqu2.1.28784_001">
    <property type="protein sequence ID" value="Aqu2.1.28784_001"/>
    <property type="gene ID" value="Aqu2.1.28784"/>
</dbReference>
<dbReference type="SMART" id="SM00044">
    <property type="entry name" value="CYCc"/>
    <property type="match status" value="1"/>
</dbReference>
<dbReference type="CDD" id="cd07302">
    <property type="entry name" value="CHD"/>
    <property type="match status" value="1"/>
</dbReference>
<dbReference type="EnsemblMetazoa" id="XM_003387349.2">
    <property type="protein sequence ID" value="XP_003387397.1"/>
    <property type="gene ID" value="LOC100633683"/>
</dbReference>
<name>A0A1X7UMN9_AMPQE</name>
<dbReference type="Pfam" id="PF00211">
    <property type="entry name" value="Guanylate_cyc"/>
    <property type="match status" value="1"/>
</dbReference>
<evidence type="ECO:0000259" key="10">
    <source>
        <dbReference type="PROSITE" id="PS50125"/>
    </source>
</evidence>
<evidence type="ECO:0000256" key="4">
    <source>
        <dbReference type="ARBA" id="ARBA00022741"/>
    </source>
</evidence>
<dbReference type="InterPro" id="IPR024096">
    <property type="entry name" value="NO_sig/Golgi_transp_ligand-bd"/>
</dbReference>
<dbReference type="SUPFAM" id="SSF111126">
    <property type="entry name" value="Ligand-binding domain in the NO signalling and Golgi transport"/>
    <property type="match status" value="1"/>
</dbReference>
<dbReference type="InterPro" id="IPR001054">
    <property type="entry name" value="A/G_cyclase"/>
</dbReference>
<protein>
    <recommendedName>
        <fullName evidence="2">guanylate cyclase</fullName>
        <ecNumber evidence="2">4.6.1.2</ecNumber>
    </recommendedName>
</protein>
<comment type="subcellular location">
    <subcellularLocation>
        <location evidence="1">Cytoplasm</location>
    </subcellularLocation>
</comment>
<evidence type="ECO:0000256" key="1">
    <source>
        <dbReference type="ARBA" id="ARBA00004496"/>
    </source>
</evidence>
<dbReference type="Pfam" id="PF07701">
    <property type="entry name" value="HNOBA"/>
    <property type="match status" value="1"/>
</dbReference>
<sequence>MYGLLLDSIQKFLREKYGEHYWIVIRRRAKLTNHWFVTHEVYSDSVMSDLVDAAAATLGEPRDMVMKMFGEYFVQTIGRYGYARLLRVLGRDMRDFLNGLDDLHEYLRFSYPKMRPPSFFCENETPDGMIMHYTTKRRGYLPYVTGQLCAVGKIYQKDLNIEILKENYTDQGVHVVLELNFDNREFYKSRRPSIVADSFHLTGTAFISIFPFCIVFDRELTIITVGTKMDDVLPDLKGRRLDHAFAHRKPRSIILTWDSILMHTNCSFELISMEPVMRPHAKGTQSPSMQYIDAPPNLRLKGQMMLTPSRDFIMFLCSPVMDSPEDLYQSGIFINDLAMHDCTREYILAGSQQNPELNLALDQEKIRTKQLEDSIQKTDELIYQMIPKQIADKLRNGETPLNTCKVFSSVSILFSDIVSFTPMCARLRPMEVVSLLNAMYVAFDNLCEVHHVYKVQTIGDAYMALAGAPVTTPHHAEYMTDFAFSIIEAIGKINDPSTHESLKIRVGIHSGTVVAGVVGSKIFRYDVFGDTVNTAARMEATGIPMKIHISKATADHLEGTDFIVQERGEVELKGKGMMKTYWVLSKKRTNGDNQSLNPLQKKKLSLPQKKGSISPSEIDEIFERPSNRPLGSPPLPCFRETQGSHRNSLVPTRGGTPRNSVSPKPEEWPEMERLINGMKEEDDDSTLINDLPPFPRTTSSARYSIISLLPNLLQPRDSIIQMQIREGRNSITSYPIDFDKNTNEPSEVVDSTPPASGNISTLKDFERLAEETAQNSRKLANWSHYVASIVDQQQVVVELDDTTTDLKQNSDHQATTITTSQFGPDYIGSSVDPEDFDTPIENGKETCPINNITSRRSTLDHNQSAEDNVNQTSCNII</sequence>
<keyword evidence="4" id="KW-0547">Nucleotide-binding</keyword>
<dbReference type="PANTHER" id="PTHR45655">
    <property type="entry name" value="GUANYLATE CYCLASE SOLUBLE SUBUNIT BETA-2"/>
    <property type="match status" value="1"/>
</dbReference>
<dbReference type="InParanoid" id="A0A1X7UMN9"/>
<feature type="region of interest" description="Disordered" evidence="9">
    <location>
        <begin position="858"/>
        <end position="877"/>
    </location>
</feature>
<dbReference type="GO" id="GO:0070482">
    <property type="term" value="P:response to oxygen levels"/>
    <property type="evidence" value="ECO:0007669"/>
    <property type="project" value="TreeGrafter"/>
</dbReference>
<gene>
    <name evidence="11" type="primary">100633683</name>
</gene>
<evidence type="ECO:0000256" key="9">
    <source>
        <dbReference type="SAM" id="MobiDB-lite"/>
    </source>
</evidence>
<dbReference type="InterPro" id="IPR038158">
    <property type="entry name" value="H-NOX_domain_sf"/>
</dbReference>
<dbReference type="Pfam" id="PF07700">
    <property type="entry name" value="HNOB"/>
    <property type="match status" value="1"/>
</dbReference>
<dbReference type="OrthoDB" id="6127067at2759"/>
<dbReference type="FunFam" id="3.30.70.1230:FF:000030">
    <property type="entry name" value="Si:ch211-215j19.12"/>
    <property type="match status" value="1"/>
</dbReference>
<dbReference type="Gene3D" id="3.30.70.1230">
    <property type="entry name" value="Nucleotide cyclase"/>
    <property type="match status" value="1"/>
</dbReference>
<keyword evidence="7" id="KW-0141">cGMP biosynthesis</keyword>
<reference evidence="12" key="1">
    <citation type="journal article" date="2010" name="Nature">
        <title>The Amphimedon queenslandica genome and the evolution of animal complexity.</title>
        <authorList>
            <person name="Srivastava M."/>
            <person name="Simakov O."/>
            <person name="Chapman J."/>
            <person name="Fahey B."/>
            <person name="Gauthier M.E."/>
            <person name="Mitros T."/>
            <person name="Richards G.S."/>
            <person name="Conaco C."/>
            <person name="Dacre M."/>
            <person name="Hellsten U."/>
            <person name="Larroux C."/>
            <person name="Putnam N.H."/>
            <person name="Stanke M."/>
            <person name="Adamska M."/>
            <person name="Darling A."/>
            <person name="Degnan S.M."/>
            <person name="Oakley T.H."/>
            <person name="Plachetzki D.C."/>
            <person name="Zhai Y."/>
            <person name="Adamski M."/>
            <person name="Calcino A."/>
            <person name="Cummins S.F."/>
            <person name="Goodstein D.M."/>
            <person name="Harris C."/>
            <person name="Jackson D.J."/>
            <person name="Leys S.P."/>
            <person name="Shu S."/>
            <person name="Woodcroft B.J."/>
            <person name="Vervoort M."/>
            <person name="Kosik K.S."/>
            <person name="Manning G."/>
            <person name="Degnan B.M."/>
            <person name="Rokhsar D.S."/>
        </authorList>
    </citation>
    <scope>NUCLEOTIDE SEQUENCE [LARGE SCALE GENOMIC DNA]</scope>
</reference>
<dbReference type="KEGG" id="aqu:100633683"/>
<dbReference type="GO" id="GO:0005525">
    <property type="term" value="F:GTP binding"/>
    <property type="evidence" value="ECO:0007669"/>
    <property type="project" value="UniProtKB-KW"/>
</dbReference>
<dbReference type="STRING" id="400682.A0A1X7UMN9"/>
<dbReference type="Gene3D" id="3.30.450.260">
    <property type="entry name" value="Haem NO binding associated domain"/>
    <property type="match status" value="1"/>
</dbReference>
<evidence type="ECO:0000256" key="8">
    <source>
        <dbReference type="RuleBase" id="RU000405"/>
    </source>
</evidence>
<dbReference type="GO" id="GO:0020037">
    <property type="term" value="F:heme binding"/>
    <property type="evidence" value="ECO:0007669"/>
    <property type="project" value="InterPro"/>
</dbReference>
<dbReference type="eggNOG" id="KOG4171">
    <property type="taxonomic scope" value="Eukaryota"/>
</dbReference>
<keyword evidence="6 8" id="KW-0456">Lyase</keyword>
<feature type="region of interest" description="Disordered" evidence="9">
    <location>
        <begin position="589"/>
        <end position="613"/>
    </location>
</feature>
<evidence type="ECO:0000256" key="2">
    <source>
        <dbReference type="ARBA" id="ARBA00012202"/>
    </source>
</evidence>
<dbReference type="AlphaFoldDB" id="A0A1X7UMN9"/>
<proteinExistence type="inferred from homology"/>
<dbReference type="InterPro" id="IPR042463">
    <property type="entry name" value="HNOB_dom_associated_sf"/>
</dbReference>
<dbReference type="PROSITE" id="PS50125">
    <property type="entry name" value="GUANYLATE_CYCLASE_2"/>
    <property type="match status" value="1"/>
</dbReference>
<comment type="similarity">
    <text evidence="8">Belongs to the adenylyl cyclase class-4/guanylyl cyclase family.</text>
</comment>
<dbReference type="SUPFAM" id="SSF55073">
    <property type="entry name" value="Nucleotide cyclase"/>
    <property type="match status" value="1"/>
</dbReference>
<evidence type="ECO:0000256" key="3">
    <source>
        <dbReference type="ARBA" id="ARBA00022490"/>
    </source>
</evidence>
<keyword evidence="3" id="KW-0963">Cytoplasm</keyword>
<feature type="domain" description="Guanylate cyclase" evidence="10">
    <location>
        <begin position="411"/>
        <end position="539"/>
    </location>
</feature>
<dbReference type="EC" id="4.6.1.2" evidence="2"/>
<dbReference type="Proteomes" id="UP000007879">
    <property type="component" value="Unassembled WGS sequence"/>
</dbReference>
<accession>A0A1X7UMN9</accession>
<evidence type="ECO:0000256" key="5">
    <source>
        <dbReference type="ARBA" id="ARBA00023134"/>
    </source>
</evidence>
<dbReference type="GO" id="GO:0038060">
    <property type="term" value="P:nitric oxide-cGMP-mediated signaling"/>
    <property type="evidence" value="ECO:0007669"/>
    <property type="project" value="TreeGrafter"/>
</dbReference>
<feature type="compositionally biased region" description="Low complexity" evidence="9">
    <location>
        <begin position="593"/>
        <end position="610"/>
    </location>
</feature>
<evidence type="ECO:0000313" key="12">
    <source>
        <dbReference type="Proteomes" id="UP000007879"/>
    </source>
</evidence>
<dbReference type="InterPro" id="IPR011645">
    <property type="entry name" value="HNOB_dom_associated"/>
</dbReference>
<evidence type="ECO:0000256" key="7">
    <source>
        <dbReference type="ARBA" id="ARBA00023293"/>
    </source>
</evidence>
<dbReference type="InterPro" id="IPR011644">
    <property type="entry name" value="Heme_NO-bd"/>
</dbReference>
<feature type="region of interest" description="Disordered" evidence="9">
    <location>
        <begin position="642"/>
        <end position="667"/>
    </location>
</feature>
<dbReference type="PROSITE" id="PS00452">
    <property type="entry name" value="GUANYLATE_CYCLASE_1"/>
    <property type="match status" value="1"/>
</dbReference>
<evidence type="ECO:0000313" key="11">
    <source>
        <dbReference type="EnsemblMetazoa" id="Aqu2.1.28784_001"/>
    </source>
</evidence>
<dbReference type="Gene3D" id="3.90.1520.10">
    <property type="entry name" value="H-NOX domain"/>
    <property type="match status" value="1"/>
</dbReference>
<reference evidence="11" key="2">
    <citation type="submission" date="2017-05" db="UniProtKB">
        <authorList>
            <consortium name="EnsemblMetazoa"/>
        </authorList>
    </citation>
    <scope>IDENTIFICATION</scope>
</reference>